<gene>
    <name evidence="1" type="ORF">GMARGA_LOCUS36310</name>
</gene>
<evidence type="ECO:0000313" key="1">
    <source>
        <dbReference type="EMBL" id="CAG8843023.1"/>
    </source>
</evidence>
<organism evidence="1 2">
    <name type="scientific">Gigaspora margarita</name>
    <dbReference type="NCBI Taxonomy" id="4874"/>
    <lineage>
        <taxon>Eukaryota</taxon>
        <taxon>Fungi</taxon>
        <taxon>Fungi incertae sedis</taxon>
        <taxon>Mucoromycota</taxon>
        <taxon>Glomeromycotina</taxon>
        <taxon>Glomeromycetes</taxon>
        <taxon>Diversisporales</taxon>
        <taxon>Gigasporaceae</taxon>
        <taxon>Gigaspora</taxon>
    </lineage>
</organism>
<sequence length="80" mass="9185">SRPDKNSKHFKNMLKYCNLFCVLDLDYLTVRMHAPDQSAYNPIEHGMAFFSEKLASIILPVDEYGSYLDTQGNVKNKELA</sequence>
<comment type="caution">
    <text evidence="1">The sequence shown here is derived from an EMBL/GenBank/DDBJ whole genome shotgun (WGS) entry which is preliminary data.</text>
</comment>
<proteinExistence type="predicted"/>
<dbReference type="Proteomes" id="UP000789901">
    <property type="component" value="Unassembled WGS sequence"/>
</dbReference>
<name>A0ABN7WXB8_GIGMA</name>
<feature type="non-terminal residue" evidence="1">
    <location>
        <position position="1"/>
    </location>
</feature>
<evidence type="ECO:0000313" key="2">
    <source>
        <dbReference type="Proteomes" id="UP000789901"/>
    </source>
</evidence>
<reference evidence="1 2" key="1">
    <citation type="submission" date="2021-06" db="EMBL/GenBank/DDBJ databases">
        <authorList>
            <person name="Kallberg Y."/>
            <person name="Tangrot J."/>
            <person name="Rosling A."/>
        </authorList>
    </citation>
    <scope>NUCLEOTIDE SEQUENCE [LARGE SCALE GENOMIC DNA]</scope>
    <source>
        <strain evidence="1 2">120-4 pot B 10/14</strain>
    </source>
</reference>
<keyword evidence="2" id="KW-1185">Reference proteome</keyword>
<protein>
    <submittedName>
        <fullName evidence="1">43559_t:CDS:1</fullName>
    </submittedName>
</protein>
<dbReference type="EMBL" id="CAJVQB010071008">
    <property type="protein sequence ID" value="CAG8843023.1"/>
    <property type="molecule type" value="Genomic_DNA"/>
</dbReference>
<dbReference type="PANTHER" id="PTHR46954">
    <property type="entry name" value="C2H2-TYPE DOMAIN-CONTAINING PROTEIN"/>
    <property type="match status" value="1"/>
</dbReference>
<dbReference type="PANTHER" id="PTHR46954:SF1">
    <property type="entry name" value="C2H2-TYPE DOMAIN-CONTAINING PROTEIN"/>
    <property type="match status" value="1"/>
</dbReference>
<accession>A0ABN7WXB8</accession>